<keyword evidence="3" id="KW-1185">Reference proteome</keyword>
<evidence type="ECO:0000313" key="3">
    <source>
        <dbReference type="Proteomes" id="UP000797356"/>
    </source>
</evidence>
<dbReference type="Proteomes" id="UP000797356">
    <property type="component" value="Chromosome 1"/>
</dbReference>
<dbReference type="EMBL" id="CM017872">
    <property type="protein sequence ID" value="KAG1326704.1"/>
    <property type="molecule type" value="Genomic_DNA"/>
</dbReference>
<feature type="region of interest" description="Disordered" evidence="1">
    <location>
        <begin position="1"/>
        <end position="63"/>
    </location>
</feature>
<evidence type="ECO:0000256" key="1">
    <source>
        <dbReference type="SAM" id="MobiDB-lite"/>
    </source>
</evidence>
<gene>
    <name evidence="2" type="ORF">COCNU_01G006380</name>
</gene>
<organism evidence="2 3">
    <name type="scientific">Cocos nucifera</name>
    <name type="common">Coconut palm</name>
    <dbReference type="NCBI Taxonomy" id="13894"/>
    <lineage>
        <taxon>Eukaryota</taxon>
        <taxon>Viridiplantae</taxon>
        <taxon>Streptophyta</taxon>
        <taxon>Embryophyta</taxon>
        <taxon>Tracheophyta</taxon>
        <taxon>Spermatophyta</taxon>
        <taxon>Magnoliopsida</taxon>
        <taxon>Liliopsida</taxon>
        <taxon>Arecaceae</taxon>
        <taxon>Arecoideae</taxon>
        <taxon>Cocoseae</taxon>
        <taxon>Attaleinae</taxon>
        <taxon>Cocos</taxon>
    </lineage>
</organism>
<accession>A0A8K0HV31</accession>
<proteinExistence type="predicted"/>
<sequence>MDTEGGQQLRGGAPCGQGHEERRKPEAMEKVTHPHEAGPDTAAAPTGWARAEAEHDDVGVTGDDGSEDIGKCCPGVTQQAHHFRCVCAEKKLEIL</sequence>
<evidence type="ECO:0000313" key="2">
    <source>
        <dbReference type="EMBL" id="KAG1326704.1"/>
    </source>
</evidence>
<name>A0A8K0HV31_COCNU</name>
<dbReference type="AlphaFoldDB" id="A0A8K0HV31"/>
<protein>
    <submittedName>
        <fullName evidence="2">Uncharacterized protein</fullName>
    </submittedName>
</protein>
<feature type="compositionally biased region" description="Basic and acidic residues" evidence="1">
    <location>
        <begin position="18"/>
        <end position="38"/>
    </location>
</feature>
<reference evidence="2" key="2">
    <citation type="submission" date="2019-07" db="EMBL/GenBank/DDBJ databases">
        <authorList>
            <person name="Yang Y."/>
            <person name="Bocs S."/>
            <person name="Baudouin L."/>
        </authorList>
    </citation>
    <scope>NUCLEOTIDE SEQUENCE</scope>
    <source>
        <tissue evidence="2">Spear leaf of Hainan Tall coconut</tissue>
    </source>
</reference>
<reference evidence="2" key="1">
    <citation type="journal article" date="2017" name="Gigascience">
        <title>The genome draft of coconut (Cocos nucifera).</title>
        <authorList>
            <person name="Xiao Y."/>
            <person name="Xu P."/>
            <person name="Fan H."/>
            <person name="Baudouin L."/>
            <person name="Xia W."/>
            <person name="Bocs S."/>
            <person name="Xu J."/>
            <person name="Li Q."/>
            <person name="Guo A."/>
            <person name="Zhou L."/>
            <person name="Li J."/>
            <person name="Wu Y."/>
            <person name="Ma Z."/>
            <person name="Armero A."/>
            <person name="Issali A.E."/>
            <person name="Liu N."/>
            <person name="Peng M."/>
            <person name="Yang Y."/>
        </authorList>
    </citation>
    <scope>NUCLEOTIDE SEQUENCE</scope>
    <source>
        <tissue evidence="2">Spear leaf of Hainan Tall coconut</tissue>
    </source>
</reference>
<comment type="caution">
    <text evidence="2">The sequence shown here is derived from an EMBL/GenBank/DDBJ whole genome shotgun (WGS) entry which is preliminary data.</text>
</comment>